<sequence>MIGNVKPLNKLDKQKSIEQKTQAVKWVGVILSVVIFLLLVFMLPKELHREAKLAIAMTVSAIVLFITEAFSYGQISLLIILFTCFTQIVSIDTALSGFSSGAIFLIIGGMMIAKAVNDTPLTQRMTYYVLQKFGSTTSRVLAGIILISQVQAFFIPATAVRATLLLPVVISLLKTFDHQLNPNIRRQFMLGVAYGGNISGTAILPAAIGNVLAVEILNIYLGTSISYFGWLLYALPIWILLIPTIWYIIRRVYPAESQEIQGIRKEMKEQLQGLGKINVREIRCLIILGITVLLWMTESFHHMHPAIPAIFAAVVLSLPKIGVTTWENVIKINLDTVFVLGATLSLGTILNETGAIQFLGGFLQAQWLVDSMRHSLLAVILVVIITQIYHLGVSNVSTAIVTLLPVLIGIATQIGVDPVYIVFAASITCLHGFILVIETMPNIISQGSGYITQKEFIVPGIWATVASSLITVIVAATWWKWIGFMP</sequence>
<evidence type="ECO:0000256" key="9">
    <source>
        <dbReference type="SAM" id="Phobius"/>
    </source>
</evidence>
<evidence type="ECO:0000256" key="5">
    <source>
        <dbReference type="ARBA" id="ARBA00022847"/>
    </source>
</evidence>
<feature type="transmembrane region" description="Helical" evidence="9">
    <location>
        <begin position="94"/>
        <end position="113"/>
    </location>
</feature>
<evidence type="ECO:0000256" key="7">
    <source>
        <dbReference type="ARBA" id="ARBA00023136"/>
    </source>
</evidence>
<gene>
    <name evidence="10" type="ORF">J2Z37_001058</name>
</gene>
<dbReference type="EMBL" id="JAGGKT010000002">
    <property type="protein sequence ID" value="MBP1931061.1"/>
    <property type="molecule type" value="Genomic_DNA"/>
</dbReference>
<feature type="transmembrane region" description="Helical" evidence="9">
    <location>
        <begin position="227"/>
        <end position="249"/>
    </location>
</feature>
<evidence type="ECO:0000256" key="3">
    <source>
        <dbReference type="ARBA" id="ARBA00020150"/>
    </source>
</evidence>
<feature type="transmembrane region" description="Helical" evidence="9">
    <location>
        <begin position="396"/>
        <end position="414"/>
    </location>
</feature>
<feature type="transmembrane region" description="Helical" evidence="9">
    <location>
        <begin position="306"/>
        <end position="326"/>
    </location>
</feature>
<dbReference type="Pfam" id="PF00939">
    <property type="entry name" value="Na_sulph_symp"/>
    <property type="match status" value="1"/>
</dbReference>
<dbReference type="PANTHER" id="PTHR10283">
    <property type="entry name" value="SOLUTE CARRIER FAMILY 13 MEMBER"/>
    <property type="match status" value="1"/>
</dbReference>
<keyword evidence="7 9" id="KW-0472">Membrane</keyword>
<proteinExistence type="inferred from homology"/>
<protein>
    <recommendedName>
        <fullName evidence="3">Sodium-dependent dicarboxylate transporter SdcS</fullName>
    </recommendedName>
    <alternativeName>
        <fullName evidence="8">Na(+)/dicarboxylate symporter</fullName>
    </alternativeName>
</protein>
<feature type="transmembrane region" description="Helical" evidence="9">
    <location>
        <begin position="371"/>
        <end position="389"/>
    </location>
</feature>
<dbReference type="InterPro" id="IPR001898">
    <property type="entry name" value="SLC13A/DASS"/>
</dbReference>
<evidence type="ECO:0000256" key="8">
    <source>
        <dbReference type="ARBA" id="ARBA00031174"/>
    </source>
</evidence>
<feature type="transmembrane region" description="Helical" evidence="9">
    <location>
        <begin position="420"/>
        <end position="444"/>
    </location>
</feature>
<comment type="caution">
    <text evidence="10">The sequence shown here is derived from an EMBL/GenBank/DDBJ whole genome shotgun (WGS) entry which is preliminary data.</text>
</comment>
<evidence type="ECO:0000313" key="10">
    <source>
        <dbReference type="EMBL" id="MBP1931061.1"/>
    </source>
</evidence>
<feature type="transmembrane region" description="Helical" evidence="9">
    <location>
        <begin position="55"/>
        <end position="88"/>
    </location>
</feature>
<reference evidence="10 11" key="1">
    <citation type="submission" date="2021-03" db="EMBL/GenBank/DDBJ databases">
        <title>Genomic Encyclopedia of Type Strains, Phase IV (KMG-IV): sequencing the most valuable type-strain genomes for metagenomic binning, comparative biology and taxonomic classification.</title>
        <authorList>
            <person name="Goeker M."/>
        </authorList>
    </citation>
    <scope>NUCLEOTIDE SEQUENCE [LARGE SCALE GENOMIC DNA]</scope>
    <source>
        <strain evidence="10 11">DSM 24738</strain>
    </source>
</reference>
<dbReference type="PANTHER" id="PTHR10283:SF82">
    <property type="entry name" value="SOLUTE CARRIER FAMILY 13 MEMBER 2"/>
    <property type="match status" value="1"/>
</dbReference>
<dbReference type="RefSeq" id="WP_209809159.1">
    <property type="nucleotide sequence ID" value="NZ_JAGGKT010000002.1"/>
</dbReference>
<comment type="similarity">
    <text evidence="2">Belongs to the SLC13A/DASS transporter (TC 2.A.47) family. NADC subfamily.</text>
</comment>
<keyword evidence="11" id="KW-1185">Reference proteome</keyword>
<feature type="transmembrane region" description="Helical" evidence="9">
    <location>
        <begin position="456"/>
        <end position="479"/>
    </location>
</feature>
<feature type="transmembrane region" description="Helical" evidence="9">
    <location>
        <begin position="153"/>
        <end position="173"/>
    </location>
</feature>
<keyword evidence="5" id="KW-0813">Transport</keyword>
<keyword evidence="4 9" id="KW-0812">Transmembrane</keyword>
<dbReference type="Proteomes" id="UP001519343">
    <property type="component" value="Unassembled WGS sequence"/>
</dbReference>
<evidence type="ECO:0000313" key="11">
    <source>
        <dbReference type="Proteomes" id="UP001519343"/>
    </source>
</evidence>
<feature type="transmembrane region" description="Helical" evidence="9">
    <location>
        <begin position="282"/>
        <end position="300"/>
    </location>
</feature>
<feature type="transmembrane region" description="Helical" evidence="9">
    <location>
        <begin position="23"/>
        <end position="43"/>
    </location>
</feature>
<evidence type="ECO:0000256" key="4">
    <source>
        <dbReference type="ARBA" id="ARBA00022692"/>
    </source>
</evidence>
<name>A0ABS4GLB4_9BACL</name>
<evidence type="ECO:0000256" key="2">
    <source>
        <dbReference type="ARBA" id="ARBA00006772"/>
    </source>
</evidence>
<keyword evidence="6 9" id="KW-1133">Transmembrane helix</keyword>
<evidence type="ECO:0000256" key="6">
    <source>
        <dbReference type="ARBA" id="ARBA00022989"/>
    </source>
</evidence>
<comment type="subcellular location">
    <subcellularLocation>
        <location evidence="1">Membrane</location>
        <topology evidence="1">Multi-pass membrane protein</topology>
    </subcellularLocation>
</comment>
<accession>A0ABS4GLB4</accession>
<organism evidence="10 11">
    <name type="scientific">Ammoniphilus resinae</name>
    <dbReference type="NCBI Taxonomy" id="861532"/>
    <lineage>
        <taxon>Bacteria</taxon>
        <taxon>Bacillati</taxon>
        <taxon>Bacillota</taxon>
        <taxon>Bacilli</taxon>
        <taxon>Bacillales</taxon>
        <taxon>Paenibacillaceae</taxon>
        <taxon>Aneurinibacillus group</taxon>
        <taxon>Ammoniphilus</taxon>
    </lineage>
</organism>
<keyword evidence="5" id="KW-0769">Symport</keyword>
<dbReference type="NCBIfam" id="TIGR00785">
    <property type="entry name" value="dass"/>
    <property type="match status" value="1"/>
</dbReference>
<evidence type="ECO:0000256" key="1">
    <source>
        <dbReference type="ARBA" id="ARBA00004141"/>
    </source>
</evidence>
<feature type="transmembrane region" description="Helical" evidence="9">
    <location>
        <begin position="194"/>
        <end position="221"/>
    </location>
</feature>
<feature type="transmembrane region" description="Helical" evidence="9">
    <location>
        <begin position="338"/>
        <end position="359"/>
    </location>
</feature>